<dbReference type="InterPro" id="IPR003593">
    <property type="entry name" value="AAA+_ATPase"/>
</dbReference>
<dbReference type="GO" id="GO:0005524">
    <property type="term" value="F:ATP binding"/>
    <property type="evidence" value="ECO:0007669"/>
    <property type="project" value="UniProtKB-KW"/>
</dbReference>
<dbReference type="SUPFAM" id="SSF52540">
    <property type="entry name" value="P-loop containing nucleoside triphosphate hydrolases"/>
    <property type="match status" value="1"/>
</dbReference>
<dbReference type="GO" id="GO:0015421">
    <property type="term" value="F:ABC-type oligopeptide transporter activity"/>
    <property type="evidence" value="ECO:0007669"/>
    <property type="project" value="TreeGrafter"/>
</dbReference>
<keyword evidence="9" id="KW-0445">Lipid transport</keyword>
<dbReference type="STRING" id="487184.SAMN05216421_0347"/>
<evidence type="ECO:0000256" key="5">
    <source>
        <dbReference type="ARBA" id="ARBA00022741"/>
    </source>
</evidence>
<dbReference type="FunFam" id="3.40.50.300:FF:000140">
    <property type="entry name" value="Lipid A export ATP-binding/permease protein MsbA"/>
    <property type="match status" value="1"/>
</dbReference>
<dbReference type="InterPro" id="IPR027417">
    <property type="entry name" value="P-loop_NTPase"/>
</dbReference>
<keyword evidence="3" id="KW-1003">Cell membrane</keyword>
<dbReference type="NCBIfam" id="TIGR02203">
    <property type="entry name" value="MsbA_lipidA"/>
    <property type="match status" value="1"/>
</dbReference>
<dbReference type="PANTHER" id="PTHR43394">
    <property type="entry name" value="ATP-DEPENDENT PERMEASE MDL1, MITOCHONDRIAL"/>
    <property type="match status" value="1"/>
</dbReference>
<dbReference type="SUPFAM" id="SSF90123">
    <property type="entry name" value="ABC transporter transmembrane region"/>
    <property type="match status" value="1"/>
</dbReference>
<comment type="subcellular location">
    <subcellularLocation>
        <location evidence="1">Cell membrane</location>
        <topology evidence="1">Multi-pass membrane protein</topology>
    </subcellularLocation>
</comment>
<keyword evidence="15" id="KW-1185">Reference proteome</keyword>
<dbReference type="InterPro" id="IPR036640">
    <property type="entry name" value="ABC1_TM_sf"/>
</dbReference>
<dbReference type="GO" id="GO:0005886">
    <property type="term" value="C:plasma membrane"/>
    <property type="evidence" value="ECO:0007669"/>
    <property type="project" value="UniProtKB-SubCell"/>
</dbReference>
<dbReference type="InterPro" id="IPR039421">
    <property type="entry name" value="Type_1_exporter"/>
</dbReference>
<keyword evidence="4 11" id="KW-0812">Transmembrane</keyword>
<dbReference type="AlphaFoldDB" id="A0A1H1M0X7"/>
<evidence type="ECO:0000256" key="1">
    <source>
        <dbReference type="ARBA" id="ARBA00004651"/>
    </source>
</evidence>
<evidence type="ECO:0000256" key="6">
    <source>
        <dbReference type="ARBA" id="ARBA00022840"/>
    </source>
</evidence>
<dbReference type="Gene3D" id="3.40.50.300">
    <property type="entry name" value="P-loop containing nucleotide triphosphate hydrolases"/>
    <property type="match status" value="1"/>
</dbReference>
<feature type="transmembrane region" description="Helical" evidence="11">
    <location>
        <begin position="211"/>
        <end position="229"/>
    </location>
</feature>
<dbReference type="EMBL" id="LT629736">
    <property type="protein sequence ID" value="SDR80476.1"/>
    <property type="molecule type" value="Genomic_DNA"/>
</dbReference>
<dbReference type="SMART" id="SM00382">
    <property type="entry name" value="AAA"/>
    <property type="match status" value="1"/>
</dbReference>
<dbReference type="GO" id="GO:0034040">
    <property type="term" value="F:ATPase-coupled lipid transmembrane transporter activity"/>
    <property type="evidence" value="ECO:0007669"/>
    <property type="project" value="InterPro"/>
</dbReference>
<feature type="transmembrane region" description="Helical" evidence="11">
    <location>
        <begin position="188"/>
        <end position="205"/>
    </location>
</feature>
<protein>
    <submittedName>
        <fullName evidence="14">ATP-binding cassette, subfamily B, MsbA</fullName>
    </submittedName>
</protein>
<reference evidence="15" key="1">
    <citation type="submission" date="2016-10" db="EMBL/GenBank/DDBJ databases">
        <authorList>
            <person name="Varghese N."/>
            <person name="Submissions S."/>
        </authorList>
    </citation>
    <scope>NUCLEOTIDE SEQUENCE [LARGE SCALE GENOMIC DNA]</scope>
    <source>
        <strain evidence="15">NRRL B-51270</strain>
    </source>
</reference>
<sequence>MGKTLGRPRPEPLPHPLVIDFADHEQSDVYMTDSTKNPGNESFLRSSARIYLRLLGFVKPYWFAFALSILGFLIFASSQPAMAWMLQYFVDGLTEGGGAQFLGVPLIWGFPLFIIVIAVYQGVGSYLGNYFIAEVSLGVVHDLRTGLFKNLLTLPNRYFDQHNSGHLVSRITYNTTMVTGAATDAIKVIFREGLTVVFLFAYLLYMNWKLTLVLMAILPFIGLMVTSASKKFRKQSKKIQLAMGDVTHVTSETITGYRVVRSFGGEGYETERFHTASEANRQRGLKMTRTSAIFTPSLQLVTYTAMAVVMFLVLLLRGDATPGELVAYITAAGLLPKPVRQLSEVSANIQKGIAAAENIFEQLDEPQETDTGTVERDRLEGRIEMRGMGFTYPGTSKRVLDDIDVTIEPGQMVALVGRSGSGKSTLANLLPRFYEHTEGRILIDGVDVTAYRLRNLRRHIALVTQHVTLFNDSVAANIAYGDLADAPHDDIVRAAEAANARQFIEALPEGFGTTVGENGVLLSGGQRQRLAIARALLKDAPILILDEATSALDTESERHIQSALDRVMEGRTTLVIAHRLSTIENANLILVMDEGRIVERGTHAELLARKGYYARLHNMQFQDEAPSAQA</sequence>
<gene>
    <name evidence="14" type="ORF">SAMN05216421_0347</name>
</gene>
<feature type="transmembrane region" description="Helical" evidence="11">
    <location>
        <begin position="61"/>
        <end position="86"/>
    </location>
</feature>
<evidence type="ECO:0000256" key="10">
    <source>
        <dbReference type="ARBA" id="ARBA00023136"/>
    </source>
</evidence>
<dbReference type="PANTHER" id="PTHR43394:SF1">
    <property type="entry name" value="ATP-BINDING CASSETTE SUB-FAMILY B MEMBER 10, MITOCHONDRIAL"/>
    <property type="match status" value="1"/>
</dbReference>
<keyword evidence="10 11" id="KW-0472">Membrane</keyword>
<feature type="transmembrane region" description="Helical" evidence="11">
    <location>
        <begin position="98"/>
        <end position="120"/>
    </location>
</feature>
<keyword evidence="8 11" id="KW-1133">Transmembrane helix</keyword>
<dbReference type="Pfam" id="PF00005">
    <property type="entry name" value="ABC_tran"/>
    <property type="match status" value="1"/>
</dbReference>
<feature type="domain" description="ABC transmembrane type-1" evidence="13">
    <location>
        <begin position="66"/>
        <end position="351"/>
    </location>
</feature>
<evidence type="ECO:0000313" key="14">
    <source>
        <dbReference type="EMBL" id="SDR80476.1"/>
    </source>
</evidence>
<feature type="domain" description="ABC transporter" evidence="12">
    <location>
        <begin position="383"/>
        <end position="619"/>
    </location>
</feature>
<keyword evidence="6 14" id="KW-0067">ATP-binding</keyword>
<feature type="transmembrane region" description="Helical" evidence="11">
    <location>
        <begin position="291"/>
        <end position="316"/>
    </location>
</feature>
<dbReference type="InterPro" id="IPR003439">
    <property type="entry name" value="ABC_transporter-like_ATP-bd"/>
</dbReference>
<evidence type="ECO:0000313" key="15">
    <source>
        <dbReference type="Proteomes" id="UP000243207"/>
    </source>
</evidence>
<proteinExistence type="predicted"/>
<name>A0A1H1M0X7_9GAMM</name>
<dbReference type="InterPro" id="IPR011527">
    <property type="entry name" value="ABC1_TM_dom"/>
</dbReference>
<dbReference type="PROSITE" id="PS00211">
    <property type="entry name" value="ABC_TRANSPORTER_1"/>
    <property type="match status" value="1"/>
</dbReference>
<keyword evidence="7" id="KW-1278">Translocase</keyword>
<dbReference type="InterPro" id="IPR011917">
    <property type="entry name" value="ABC_transpr_lipidA"/>
</dbReference>
<evidence type="ECO:0000256" key="7">
    <source>
        <dbReference type="ARBA" id="ARBA00022967"/>
    </source>
</evidence>
<dbReference type="GO" id="GO:0016887">
    <property type="term" value="F:ATP hydrolysis activity"/>
    <property type="evidence" value="ECO:0007669"/>
    <property type="project" value="InterPro"/>
</dbReference>
<dbReference type="Proteomes" id="UP000243207">
    <property type="component" value="Chromosome I"/>
</dbReference>
<evidence type="ECO:0000256" key="11">
    <source>
        <dbReference type="SAM" id="Phobius"/>
    </source>
</evidence>
<accession>A0A1H1M0X7</accession>
<dbReference type="CDD" id="cd18552">
    <property type="entry name" value="ABC_6TM_MsbA_like"/>
    <property type="match status" value="1"/>
</dbReference>
<evidence type="ECO:0000256" key="2">
    <source>
        <dbReference type="ARBA" id="ARBA00022448"/>
    </source>
</evidence>
<keyword evidence="5" id="KW-0547">Nucleotide-binding</keyword>
<organism evidence="14 15">
    <name type="scientific">Halopseudomonas xinjiangensis</name>
    <dbReference type="NCBI Taxonomy" id="487184"/>
    <lineage>
        <taxon>Bacteria</taxon>
        <taxon>Pseudomonadati</taxon>
        <taxon>Pseudomonadota</taxon>
        <taxon>Gammaproteobacteria</taxon>
        <taxon>Pseudomonadales</taxon>
        <taxon>Pseudomonadaceae</taxon>
        <taxon>Halopseudomonas</taxon>
    </lineage>
</organism>
<evidence type="ECO:0000259" key="12">
    <source>
        <dbReference type="PROSITE" id="PS50893"/>
    </source>
</evidence>
<evidence type="ECO:0000256" key="4">
    <source>
        <dbReference type="ARBA" id="ARBA00022692"/>
    </source>
</evidence>
<dbReference type="InterPro" id="IPR017871">
    <property type="entry name" value="ABC_transporter-like_CS"/>
</dbReference>
<dbReference type="Gene3D" id="1.20.1560.10">
    <property type="entry name" value="ABC transporter type 1, transmembrane domain"/>
    <property type="match status" value="1"/>
</dbReference>
<dbReference type="CDD" id="cd03251">
    <property type="entry name" value="ABCC_MsbA"/>
    <property type="match status" value="1"/>
</dbReference>
<evidence type="ECO:0000256" key="3">
    <source>
        <dbReference type="ARBA" id="ARBA00022475"/>
    </source>
</evidence>
<dbReference type="PROSITE" id="PS50893">
    <property type="entry name" value="ABC_TRANSPORTER_2"/>
    <property type="match status" value="1"/>
</dbReference>
<evidence type="ECO:0000259" key="13">
    <source>
        <dbReference type="PROSITE" id="PS50929"/>
    </source>
</evidence>
<evidence type="ECO:0000256" key="9">
    <source>
        <dbReference type="ARBA" id="ARBA00023055"/>
    </source>
</evidence>
<keyword evidence="2" id="KW-0813">Transport</keyword>
<evidence type="ECO:0000256" key="8">
    <source>
        <dbReference type="ARBA" id="ARBA00022989"/>
    </source>
</evidence>
<dbReference type="PROSITE" id="PS50929">
    <property type="entry name" value="ABC_TM1F"/>
    <property type="match status" value="1"/>
</dbReference>
<dbReference type="Pfam" id="PF00664">
    <property type="entry name" value="ABC_membrane"/>
    <property type="match status" value="1"/>
</dbReference>